<reference evidence="2" key="1">
    <citation type="journal article" date="2022" name="bioRxiv">
        <title>Genomics of Preaxostyla Flagellates Illuminates Evolutionary Transitions and the Path Towards Mitochondrial Loss.</title>
        <authorList>
            <person name="Novak L.V.F."/>
            <person name="Treitli S.C."/>
            <person name="Pyrih J."/>
            <person name="Halakuc P."/>
            <person name="Pipaliya S.V."/>
            <person name="Vacek V."/>
            <person name="Brzon O."/>
            <person name="Soukal P."/>
            <person name="Eme L."/>
            <person name="Dacks J.B."/>
            <person name="Karnkowska A."/>
            <person name="Elias M."/>
            <person name="Hampl V."/>
        </authorList>
    </citation>
    <scope>NUCLEOTIDE SEQUENCE</scope>
    <source>
        <strain evidence="2">RCP-MX</strain>
    </source>
</reference>
<gene>
    <name evidence="2" type="ORF">PAPYR_6671</name>
</gene>
<comment type="caution">
    <text evidence="2">The sequence shown here is derived from an EMBL/GenBank/DDBJ whole genome shotgun (WGS) entry which is preliminary data.</text>
</comment>
<dbReference type="Gene3D" id="3.40.50.1000">
    <property type="entry name" value="HAD superfamily/HAD-like"/>
    <property type="match status" value="1"/>
</dbReference>
<proteinExistence type="predicted"/>
<accession>A0ABQ8UKC8</accession>
<dbReference type="InterPro" id="IPR051540">
    <property type="entry name" value="S-2-haloacid_dehalogenase"/>
</dbReference>
<evidence type="ECO:0000256" key="1">
    <source>
        <dbReference type="ARBA" id="ARBA00022801"/>
    </source>
</evidence>
<evidence type="ECO:0000313" key="3">
    <source>
        <dbReference type="Proteomes" id="UP001141327"/>
    </source>
</evidence>
<dbReference type="GO" id="GO:0016787">
    <property type="term" value="F:hydrolase activity"/>
    <property type="evidence" value="ECO:0007669"/>
    <property type="project" value="UniProtKB-KW"/>
</dbReference>
<dbReference type="PANTHER" id="PTHR43316">
    <property type="entry name" value="HYDROLASE, HALOACID DELAHOGENASE-RELATED"/>
    <property type="match status" value="1"/>
</dbReference>
<evidence type="ECO:0000313" key="2">
    <source>
        <dbReference type="EMBL" id="KAJ4457744.1"/>
    </source>
</evidence>
<dbReference type="SUPFAM" id="SSF56784">
    <property type="entry name" value="HAD-like"/>
    <property type="match status" value="1"/>
</dbReference>
<dbReference type="Proteomes" id="UP001141327">
    <property type="component" value="Unassembled WGS sequence"/>
</dbReference>
<organism evidence="2 3">
    <name type="scientific">Paratrimastix pyriformis</name>
    <dbReference type="NCBI Taxonomy" id="342808"/>
    <lineage>
        <taxon>Eukaryota</taxon>
        <taxon>Metamonada</taxon>
        <taxon>Preaxostyla</taxon>
        <taxon>Paratrimastigidae</taxon>
        <taxon>Paratrimastix</taxon>
    </lineage>
</organism>
<sequence>MSLVLTRHLVFDWGDTLMADDPTRTDAMYLWPTVHLIPGADTALAALSQKHVISLATGASVSDESMVRRALARVNIDQYFRHVISSKDVGARKAEPAFWQKVLERIGARPEEVTVIGDGFESDVVRPTSLGMHAIWLNRRTAEDRTGERYVTIHALEELIVQE</sequence>
<dbReference type="EMBL" id="JAPMOS010000040">
    <property type="protein sequence ID" value="KAJ4457744.1"/>
    <property type="molecule type" value="Genomic_DNA"/>
</dbReference>
<dbReference type="Pfam" id="PF00702">
    <property type="entry name" value="Hydrolase"/>
    <property type="match status" value="1"/>
</dbReference>
<dbReference type="InterPro" id="IPR036412">
    <property type="entry name" value="HAD-like_sf"/>
</dbReference>
<protein>
    <submittedName>
        <fullName evidence="2">HAD family hydrolase</fullName>
    </submittedName>
</protein>
<keyword evidence="3" id="KW-1185">Reference proteome</keyword>
<dbReference type="InterPro" id="IPR023214">
    <property type="entry name" value="HAD_sf"/>
</dbReference>
<dbReference type="PANTHER" id="PTHR43316:SF8">
    <property type="entry name" value="HAD FAMILY HYDROLASE"/>
    <property type="match status" value="1"/>
</dbReference>
<name>A0ABQ8UKC8_9EUKA</name>
<keyword evidence="1 2" id="KW-0378">Hydrolase</keyword>